<keyword evidence="7" id="KW-1185">Reference proteome</keyword>
<name>A0A401SCX5_CHIPU</name>
<feature type="domain" description="HTH CENPB-type" evidence="5">
    <location>
        <begin position="66"/>
        <end position="133"/>
    </location>
</feature>
<gene>
    <name evidence="6" type="ORF">chiPu_0006631</name>
</gene>
<dbReference type="AlphaFoldDB" id="A0A401SCX5"/>
<comment type="caution">
    <text evidence="6">The sequence shown here is derived from an EMBL/GenBank/DDBJ whole genome shotgun (WGS) entry which is preliminary data.</text>
</comment>
<dbReference type="GO" id="GO:0003677">
    <property type="term" value="F:DNA binding"/>
    <property type="evidence" value="ECO:0007669"/>
    <property type="project" value="UniProtKB-UniRule"/>
</dbReference>
<accession>A0A401SCX5</accession>
<dbReference type="Proteomes" id="UP000287033">
    <property type="component" value="Unassembled WGS sequence"/>
</dbReference>
<dbReference type="Pfam" id="PF03221">
    <property type="entry name" value="HTH_Tnp_Tc5"/>
    <property type="match status" value="1"/>
</dbReference>
<dbReference type="InterPro" id="IPR007889">
    <property type="entry name" value="HTH_Psq"/>
</dbReference>
<proteinExistence type="predicted"/>
<comment type="subcellular location">
    <subcellularLocation>
        <location evidence="3">Nucleus</location>
    </subcellularLocation>
</comment>
<dbReference type="STRING" id="137246.A0A401SCX5"/>
<protein>
    <recommendedName>
        <fullName evidence="8">HTH CENPB-type domain-containing protein</fullName>
    </recommendedName>
</protein>
<sequence length="222" mass="25392">MSVKRKHTTVTIEQKSEILQHLDRGKKASRIAQEYNTGIATVSDIKKARPAIEKLISLSDTANALKRKSMKPAKDEQLDQAVFLWFSQQREKGIPVSGLKILEKAASFHERLHTENRKRLPSYLCRSASSFRSILPGMGLPTPCHTHSSLISRDHPQRCLTTDSKTTDFSRTITDRGRRVQRPKTVPSRLRNKVVEALLPELEEPNHHDLLLELQDYRLNQK</sequence>
<evidence type="ECO:0000256" key="1">
    <source>
        <dbReference type="ARBA" id="ARBA00023125"/>
    </source>
</evidence>
<evidence type="ECO:0000256" key="2">
    <source>
        <dbReference type="ARBA" id="ARBA00023242"/>
    </source>
</evidence>
<dbReference type="InterPro" id="IPR050863">
    <property type="entry name" value="CenT-Element_Derived"/>
</dbReference>
<keyword evidence="2 3" id="KW-0539">Nucleus</keyword>
<dbReference type="GO" id="GO:0005634">
    <property type="term" value="C:nucleus"/>
    <property type="evidence" value="ECO:0007669"/>
    <property type="project" value="UniProtKB-SubCell"/>
</dbReference>
<keyword evidence="1 3" id="KW-0238">DNA-binding</keyword>
<dbReference type="InterPro" id="IPR006600">
    <property type="entry name" value="HTH_CenpB_DNA-bd_dom"/>
</dbReference>
<evidence type="ECO:0000259" key="5">
    <source>
        <dbReference type="PROSITE" id="PS51253"/>
    </source>
</evidence>
<dbReference type="Pfam" id="PF04218">
    <property type="entry name" value="CENP-B_N"/>
    <property type="match status" value="1"/>
</dbReference>
<evidence type="ECO:0000259" key="4">
    <source>
        <dbReference type="PROSITE" id="PS50960"/>
    </source>
</evidence>
<dbReference type="PROSITE" id="PS50960">
    <property type="entry name" value="HTH_PSQ"/>
    <property type="match status" value="1"/>
</dbReference>
<dbReference type="SUPFAM" id="SSF46689">
    <property type="entry name" value="Homeodomain-like"/>
    <property type="match status" value="2"/>
</dbReference>
<dbReference type="OrthoDB" id="5919228at2759"/>
<evidence type="ECO:0000313" key="6">
    <source>
        <dbReference type="EMBL" id="GCC28203.1"/>
    </source>
</evidence>
<dbReference type="Gene3D" id="1.10.10.60">
    <property type="entry name" value="Homeodomain-like"/>
    <property type="match status" value="2"/>
</dbReference>
<dbReference type="PANTHER" id="PTHR19303">
    <property type="entry name" value="TRANSPOSON"/>
    <property type="match status" value="1"/>
</dbReference>
<feature type="DNA-binding region" description="H-T-H motif" evidence="3">
    <location>
        <begin position="28"/>
        <end position="48"/>
    </location>
</feature>
<dbReference type="EMBL" id="BEZZ01000195">
    <property type="protein sequence ID" value="GCC28203.1"/>
    <property type="molecule type" value="Genomic_DNA"/>
</dbReference>
<feature type="domain" description="HTH psq-type" evidence="4">
    <location>
        <begin position="1"/>
        <end position="52"/>
    </location>
</feature>
<reference evidence="6 7" key="1">
    <citation type="journal article" date="2018" name="Nat. Ecol. Evol.">
        <title>Shark genomes provide insights into elasmobranch evolution and the origin of vertebrates.</title>
        <authorList>
            <person name="Hara Y"/>
            <person name="Yamaguchi K"/>
            <person name="Onimaru K"/>
            <person name="Kadota M"/>
            <person name="Koyanagi M"/>
            <person name="Keeley SD"/>
            <person name="Tatsumi K"/>
            <person name="Tanaka K"/>
            <person name="Motone F"/>
            <person name="Kageyama Y"/>
            <person name="Nozu R"/>
            <person name="Adachi N"/>
            <person name="Nishimura O"/>
            <person name="Nakagawa R"/>
            <person name="Tanegashima C"/>
            <person name="Kiyatake I"/>
            <person name="Matsumoto R"/>
            <person name="Murakumo K"/>
            <person name="Nishida K"/>
            <person name="Terakita A"/>
            <person name="Kuratani S"/>
            <person name="Sato K"/>
            <person name="Hyodo S Kuraku.S."/>
        </authorList>
    </citation>
    <scope>NUCLEOTIDE SEQUENCE [LARGE SCALE GENOMIC DNA]</scope>
</reference>
<dbReference type="PROSITE" id="PS51253">
    <property type="entry name" value="HTH_CENPB"/>
    <property type="match status" value="1"/>
</dbReference>
<organism evidence="6 7">
    <name type="scientific">Chiloscyllium punctatum</name>
    <name type="common">Brownbanded bambooshark</name>
    <name type="synonym">Hemiscyllium punctatum</name>
    <dbReference type="NCBI Taxonomy" id="137246"/>
    <lineage>
        <taxon>Eukaryota</taxon>
        <taxon>Metazoa</taxon>
        <taxon>Chordata</taxon>
        <taxon>Craniata</taxon>
        <taxon>Vertebrata</taxon>
        <taxon>Chondrichthyes</taxon>
        <taxon>Elasmobranchii</taxon>
        <taxon>Galeomorphii</taxon>
        <taxon>Galeoidea</taxon>
        <taxon>Orectolobiformes</taxon>
        <taxon>Hemiscylliidae</taxon>
        <taxon>Chiloscyllium</taxon>
    </lineage>
</organism>
<dbReference type="PANTHER" id="PTHR19303:SF16">
    <property type="entry name" value="JERKY PROTEIN HOMOLOG-LIKE"/>
    <property type="match status" value="1"/>
</dbReference>
<dbReference type="InterPro" id="IPR009057">
    <property type="entry name" value="Homeodomain-like_sf"/>
</dbReference>
<evidence type="ECO:0000313" key="7">
    <source>
        <dbReference type="Proteomes" id="UP000287033"/>
    </source>
</evidence>
<evidence type="ECO:0008006" key="8">
    <source>
        <dbReference type="Google" id="ProtNLM"/>
    </source>
</evidence>
<evidence type="ECO:0000256" key="3">
    <source>
        <dbReference type="PROSITE-ProRule" id="PRU00320"/>
    </source>
</evidence>